<dbReference type="AlphaFoldDB" id="A0A7R9XW74"/>
<feature type="region of interest" description="Disordered" evidence="2">
    <location>
        <begin position="1"/>
        <end position="56"/>
    </location>
</feature>
<evidence type="ECO:0008006" key="4">
    <source>
        <dbReference type="Google" id="ProtNLM"/>
    </source>
</evidence>
<dbReference type="PROSITE" id="PS50096">
    <property type="entry name" value="IQ"/>
    <property type="match status" value="1"/>
</dbReference>
<evidence type="ECO:0000313" key="3">
    <source>
        <dbReference type="EMBL" id="CAD8231163.1"/>
    </source>
</evidence>
<accession>A0A7R9XW74</accession>
<reference evidence="3" key="1">
    <citation type="submission" date="2021-01" db="EMBL/GenBank/DDBJ databases">
        <authorList>
            <person name="Corre E."/>
            <person name="Pelletier E."/>
            <person name="Niang G."/>
            <person name="Scheremetjew M."/>
            <person name="Finn R."/>
            <person name="Kale V."/>
            <person name="Holt S."/>
            <person name="Cochrane G."/>
            <person name="Meng A."/>
            <person name="Brown T."/>
            <person name="Cohen L."/>
        </authorList>
    </citation>
    <scope>NUCLEOTIDE SEQUENCE</scope>
    <source>
        <strain evidence="3">RCC1614</strain>
    </source>
</reference>
<evidence type="ECO:0000256" key="1">
    <source>
        <dbReference type="SAM" id="Coils"/>
    </source>
</evidence>
<feature type="region of interest" description="Disordered" evidence="2">
    <location>
        <begin position="424"/>
        <end position="466"/>
    </location>
</feature>
<feature type="coiled-coil region" evidence="1">
    <location>
        <begin position="76"/>
        <end position="162"/>
    </location>
</feature>
<dbReference type="EMBL" id="HBDY01003501">
    <property type="protein sequence ID" value="CAD8231163.1"/>
    <property type="molecule type" value="Transcribed_RNA"/>
</dbReference>
<keyword evidence="1" id="KW-0175">Coiled coil</keyword>
<evidence type="ECO:0000256" key="2">
    <source>
        <dbReference type="SAM" id="MobiDB-lite"/>
    </source>
</evidence>
<gene>
    <name evidence="3" type="ORF">MPUS1402_LOCUS2638</name>
</gene>
<name>A0A7R9XW74_MICPS</name>
<protein>
    <recommendedName>
        <fullName evidence="4">EF-hand domain-containing protein</fullName>
    </recommendedName>
</protein>
<sequence>MASIARAIPRRSSTAGPVTEDAVLDPPAPMEAPGAAEFGDTVKSTRQDGEDPSDSQWNEVKEVELAARAEAQLTQLTQDRAQNSQMEEMLLKIEQEFKAEQIARKVAEERLAEIDVELRQTEEEMRAIRHEFSGWAPQVEKNKALHNVLEREQDALELVKAQVLKDLERAKGDATAKTMALQKAEEAIRREEATKRMKIESEHVAKVSRMGAEIERLRDMLHAHTQELAVEIVRWKSQAEAAAQAVEAAKREVMARKRELDNTNEELNNLVEELYGCREKNQEIRGSIQAHQERYRANMRHHSRNAIKIDISDLKLGLSSAELTEARLKYDYSKKNLGTSKGATSAASALNRARGSMNRVPTEQEMYLAKFDIDGDGFLSKEEKMIGFAQNKKDRAWNPKLGRHEREMAMEASAVRARHEAATRIQAVQRGRMARKKVGQMRRYDKNVVGGSMPKAGKYQYQPYRR</sequence>
<proteinExistence type="predicted"/>
<feature type="coiled-coil region" evidence="1">
    <location>
        <begin position="232"/>
        <end position="280"/>
    </location>
</feature>
<organism evidence="3">
    <name type="scientific">Micromonas pusilla</name>
    <name type="common">Picoplanktonic green alga</name>
    <name type="synonym">Chromulina pusilla</name>
    <dbReference type="NCBI Taxonomy" id="38833"/>
    <lineage>
        <taxon>Eukaryota</taxon>
        <taxon>Viridiplantae</taxon>
        <taxon>Chlorophyta</taxon>
        <taxon>Mamiellophyceae</taxon>
        <taxon>Mamiellales</taxon>
        <taxon>Mamiellaceae</taxon>
        <taxon>Micromonas</taxon>
    </lineage>
</organism>